<reference evidence="1" key="1">
    <citation type="submission" date="2023-01" db="EMBL/GenBank/DDBJ databases">
        <title>Human gut microbiome strain richness.</title>
        <authorList>
            <person name="Chen-Liaw A."/>
        </authorList>
    </citation>
    <scope>NUCLEOTIDE SEQUENCE</scope>
    <source>
        <strain evidence="1">1001217st2_G6_1001217B_191108</strain>
    </source>
</reference>
<dbReference type="AlphaFoldDB" id="A0AB35IP30"/>
<evidence type="ECO:0000313" key="2">
    <source>
        <dbReference type="Proteomes" id="UP001211987"/>
    </source>
</evidence>
<dbReference type="RefSeq" id="WP_272019098.1">
    <property type="nucleotide sequence ID" value="NZ_JAQLKE010000027.1"/>
</dbReference>
<comment type="caution">
    <text evidence="1">The sequence shown here is derived from an EMBL/GenBank/DDBJ whole genome shotgun (WGS) entry which is preliminary data.</text>
</comment>
<protein>
    <recommendedName>
        <fullName evidence="3">Phage protein</fullName>
    </recommendedName>
</protein>
<name>A0AB35IP30_9FIRM</name>
<dbReference type="Proteomes" id="UP001211987">
    <property type="component" value="Unassembled WGS sequence"/>
</dbReference>
<accession>A0AB35IP30</accession>
<dbReference type="EMBL" id="JAQLKE010000027">
    <property type="protein sequence ID" value="MDB7084940.1"/>
    <property type="molecule type" value="Genomic_DNA"/>
</dbReference>
<sequence>MAKYNIEEKETIEKVKTYLKAIRTLNQEKFSLEIECEDIPTPQSVKFSKEMPGGYSKPKDEQITSYMMRRELINKRLELFNEELDRFTPVLYLLGAGHRNIINVYVNSRGYTSMIDTLDSDYCITESSYKRKFPEACLKLSKYIDLDNIPSLEKLNNEFNEYVKSVNKSNKVTDLKRKM</sequence>
<organism evidence="1 2">
    <name type="scientific">Thomasclavelia ramosa</name>
    <dbReference type="NCBI Taxonomy" id="1547"/>
    <lineage>
        <taxon>Bacteria</taxon>
        <taxon>Bacillati</taxon>
        <taxon>Bacillota</taxon>
        <taxon>Erysipelotrichia</taxon>
        <taxon>Erysipelotrichales</taxon>
        <taxon>Coprobacillaceae</taxon>
        <taxon>Thomasclavelia</taxon>
    </lineage>
</organism>
<evidence type="ECO:0000313" key="1">
    <source>
        <dbReference type="EMBL" id="MDB7084940.1"/>
    </source>
</evidence>
<gene>
    <name evidence="1" type="ORF">PM738_14110</name>
</gene>
<proteinExistence type="predicted"/>
<evidence type="ECO:0008006" key="3">
    <source>
        <dbReference type="Google" id="ProtNLM"/>
    </source>
</evidence>